<dbReference type="EMBL" id="CP035467">
    <property type="protein sequence ID" value="QCW81618.1"/>
    <property type="molecule type" value="Genomic_DNA"/>
</dbReference>
<dbReference type="Proteomes" id="UP000305881">
    <property type="component" value="Chromosome"/>
</dbReference>
<dbReference type="Pfam" id="PF01926">
    <property type="entry name" value="MMR_HSR1"/>
    <property type="match status" value="1"/>
</dbReference>
<keyword evidence="9" id="KW-1185">Reference proteome</keyword>
<dbReference type="Gene3D" id="3.40.50.300">
    <property type="entry name" value="P-loop containing nucleotide triphosphate hydrolases"/>
    <property type="match status" value="1"/>
</dbReference>
<keyword evidence="2" id="KW-0547">Nucleotide-binding</keyword>
<evidence type="ECO:0000259" key="7">
    <source>
        <dbReference type="Pfam" id="PF01926"/>
    </source>
</evidence>
<keyword evidence="5 6" id="KW-0472">Membrane</keyword>
<evidence type="ECO:0000256" key="6">
    <source>
        <dbReference type="SAM" id="Phobius"/>
    </source>
</evidence>
<dbReference type="RefSeq" id="WP_017840613.1">
    <property type="nucleotide sequence ID" value="NZ_CP035467.1"/>
</dbReference>
<dbReference type="OrthoDB" id="238366at2"/>
<proteinExistence type="predicted"/>
<evidence type="ECO:0000256" key="3">
    <source>
        <dbReference type="ARBA" id="ARBA00022801"/>
    </source>
</evidence>
<keyword evidence="6" id="KW-1133">Transmembrane helix</keyword>
<feature type="transmembrane region" description="Helical" evidence="6">
    <location>
        <begin position="31"/>
        <end position="52"/>
    </location>
</feature>
<protein>
    <submittedName>
        <fullName evidence="8">GTP-binding protein HSR1</fullName>
    </submittedName>
</protein>
<accession>A0A4P9UKF7</accession>
<reference evidence="9" key="1">
    <citation type="journal article" date="2019" name="J. Bacteriol.">
        <title>A Mutagenic Screen Identifies a TonB-Dependent Receptor Required for the Lanthanide Metal Switch in the Type I Methanotroph 'Methylotuvimicrobium buryatense' 5GB1C.</title>
        <authorList>
            <person name="Groom J.D."/>
            <person name="Ford S.M."/>
            <person name="Pesesky M.W."/>
            <person name="Lidstrom M.E."/>
        </authorList>
    </citation>
    <scope>NUCLEOTIDE SEQUENCE [LARGE SCALE GENOMIC DNA]</scope>
    <source>
        <strain evidence="9">5GB1C</strain>
    </source>
</reference>
<evidence type="ECO:0000313" key="8">
    <source>
        <dbReference type="EMBL" id="QCW81618.1"/>
    </source>
</evidence>
<evidence type="ECO:0000313" key="9">
    <source>
        <dbReference type="Proteomes" id="UP000305881"/>
    </source>
</evidence>
<dbReference type="PANTHER" id="PTHR10465">
    <property type="entry name" value="TRANSMEMBRANE GTPASE FZO1"/>
    <property type="match status" value="1"/>
</dbReference>
<dbReference type="GO" id="GO:0016020">
    <property type="term" value="C:membrane"/>
    <property type="evidence" value="ECO:0007669"/>
    <property type="project" value="UniProtKB-SubCell"/>
</dbReference>
<dbReference type="PANTHER" id="PTHR10465:SF0">
    <property type="entry name" value="SARCALUMENIN"/>
    <property type="match status" value="1"/>
</dbReference>
<name>A0A4P9UKF7_METBY</name>
<dbReference type="GO" id="GO:0008053">
    <property type="term" value="P:mitochondrial fusion"/>
    <property type="evidence" value="ECO:0007669"/>
    <property type="project" value="TreeGrafter"/>
</dbReference>
<dbReference type="GO" id="GO:0005525">
    <property type="term" value="F:GTP binding"/>
    <property type="evidence" value="ECO:0007669"/>
    <property type="project" value="UniProtKB-KW"/>
</dbReference>
<feature type="domain" description="G" evidence="7">
    <location>
        <begin position="264"/>
        <end position="357"/>
    </location>
</feature>
<comment type="subcellular location">
    <subcellularLocation>
        <location evidence="1">Membrane</location>
    </subcellularLocation>
</comment>
<evidence type="ECO:0000256" key="4">
    <source>
        <dbReference type="ARBA" id="ARBA00023134"/>
    </source>
</evidence>
<dbReference type="AlphaFoldDB" id="A0A4P9UKF7"/>
<dbReference type="KEGG" id="mbur:EQU24_04665"/>
<gene>
    <name evidence="8" type="ORF">EQU24_04665</name>
</gene>
<dbReference type="SUPFAM" id="SSF52540">
    <property type="entry name" value="P-loop containing nucleoside triphosphate hydrolases"/>
    <property type="match status" value="1"/>
</dbReference>
<evidence type="ECO:0000256" key="2">
    <source>
        <dbReference type="ARBA" id="ARBA00022741"/>
    </source>
</evidence>
<dbReference type="InterPro" id="IPR027094">
    <property type="entry name" value="Mitofusin_fam"/>
</dbReference>
<keyword evidence="4" id="KW-0342">GTP-binding</keyword>
<evidence type="ECO:0000256" key="5">
    <source>
        <dbReference type="ARBA" id="ARBA00023136"/>
    </source>
</evidence>
<keyword evidence="6" id="KW-0812">Transmembrane</keyword>
<evidence type="ECO:0000256" key="1">
    <source>
        <dbReference type="ARBA" id="ARBA00004370"/>
    </source>
</evidence>
<dbReference type="InterPro" id="IPR006073">
    <property type="entry name" value="GTP-bd"/>
</dbReference>
<dbReference type="GO" id="GO:0003924">
    <property type="term" value="F:GTPase activity"/>
    <property type="evidence" value="ECO:0007669"/>
    <property type="project" value="InterPro"/>
</dbReference>
<keyword evidence="3" id="KW-0378">Hydrolase</keyword>
<organism evidence="8 9">
    <name type="scientific">Methylotuvimicrobium buryatense</name>
    <name type="common">Methylomicrobium buryatense</name>
    <dbReference type="NCBI Taxonomy" id="95641"/>
    <lineage>
        <taxon>Bacteria</taxon>
        <taxon>Pseudomonadati</taxon>
        <taxon>Pseudomonadota</taxon>
        <taxon>Gammaproteobacteria</taxon>
        <taxon>Methylococcales</taxon>
        <taxon>Methylococcaceae</taxon>
        <taxon>Methylotuvimicrobium</taxon>
    </lineage>
</organism>
<dbReference type="InterPro" id="IPR027417">
    <property type="entry name" value="P-loop_NTPase"/>
</dbReference>
<dbReference type="STRING" id="675511.GCA_000341735_02080"/>
<sequence length="501" mass="56819">MRKALLSISAFLLVLPWLALVAVGIYWLWQSVYLTEAVAGFCVVYALAWLMIRGLRKRQGLLALPVVKPDDAWSPAATEIWDKLDKMAEQIDPKEYPLTNSLRILELAKRVTVEVARHYSPKHERAELDVPLRNILYIAEQVCRDMRQMLDEKVPFSHLLTVGNGLDLWRWKDRLASGHIAYRVGKLLLSPIASIPRELGQFFAGKASAYPKGMIERWLLQTLIKKIGYYAIAMYSGQAIPPQIDFAESEPTLESMEMTKRPLRILVAGQLKTGKSSLINALFGELRAPTDVLPLTGALAVYRLQHEGTGDVIIVDSPGYGDQERWFEENPEQAFGEFDLIVLVCSATQAGHGADAEFLSAMRTWFDERLERRQPPILLIVSHIDQLRPLREWQPPYDVSHPQNAKEQSIREALGYISETLTIPLEDCLPVCLKERSVYNIEAVWTGIADKLPESLRAQYLRCLIAAKDKEKWGMLRKQLANAGRIAVDRVKKIKKGKDER</sequence>